<dbReference type="SUPFAM" id="SSF141986">
    <property type="entry name" value="LD-carboxypeptidase A C-terminal domain-like"/>
    <property type="match status" value="1"/>
</dbReference>
<dbReference type="PANTHER" id="PTHR30237">
    <property type="entry name" value="MURAMOYLTETRAPEPTIDE CARBOXYPEPTIDASE"/>
    <property type="match status" value="1"/>
</dbReference>
<dbReference type="Pfam" id="PF17676">
    <property type="entry name" value="Peptidase_S66C"/>
    <property type="match status" value="1"/>
</dbReference>
<dbReference type="PANTHER" id="PTHR30237:SF5">
    <property type="entry name" value="CARBOXYPEPTIDASE VC_A0337-RELATED"/>
    <property type="match status" value="1"/>
</dbReference>
<evidence type="ECO:0000256" key="1">
    <source>
        <dbReference type="ARBA" id="ARBA00010233"/>
    </source>
</evidence>
<gene>
    <name evidence="6" type="ORF">C7B46_12925</name>
</gene>
<keyword evidence="2" id="KW-0378">Hydrolase</keyword>
<dbReference type="InterPro" id="IPR040921">
    <property type="entry name" value="Peptidase_S66C"/>
</dbReference>
<evidence type="ECO:0000256" key="3">
    <source>
        <dbReference type="PIRSR" id="PIRSR028757-1"/>
    </source>
</evidence>
<dbReference type="GO" id="GO:0004180">
    <property type="term" value="F:carboxypeptidase activity"/>
    <property type="evidence" value="ECO:0007669"/>
    <property type="project" value="UniProtKB-KW"/>
</dbReference>
<keyword evidence="6" id="KW-0121">Carboxypeptidase</keyword>
<dbReference type="SUPFAM" id="SSF52317">
    <property type="entry name" value="Class I glutamine amidotransferase-like"/>
    <property type="match status" value="1"/>
</dbReference>
<dbReference type="PIRSF" id="PIRSF028757">
    <property type="entry name" value="LD-carboxypeptidase"/>
    <property type="match status" value="1"/>
</dbReference>
<organism evidence="6 7">
    <name type="scientific">Sulfobacillus benefaciens</name>
    <dbReference type="NCBI Taxonomy" id="453960"/>
    <lineage>
        <taxon>Bacteria</taxon>
        <taxon>Bacillati</taxon>
        <taxon>Bacillota</taxon>
        <taxon>Clostridia</taxon>
        <taxon>Eubacteriales</taxon>
        <taxon>Clostridiales Family XVII. Incertae Sedis</taxon>
        <taxon>Sulfobacillus</taxon>
    </lineage>
</organism>
<evidence type="ECO:0000313" key="6">
    <source>
        <dbReference type="EMBL" id="PSR32659.1"/>
    </source>
</evidence>
<evidence type="ECO:0000259" key="4">
    <source>
        <dbReference type="Pfam" id="PF02016"/>
    </source>
</evidence>
<comment type="similarity">
    <text evidence="1">Belongs to the peptidase S66 family.</text>
</comment>
<comment type="caution">
    <text evidence="6">The sequence shown here is derived from an EMBL/GenBank/DDBJ whole genome shotgun (WGS) entry which is preliminary data.</text>
</comment>
<dbReference type="InterPro" id="IPR029062">
    <property type="entry name" value="Class_I_gatase-like"/>
</dbReference>
<feature type="domain" description="LD-carboxypeptidase C-terminal" evidence="5">
    <location>
        <begin position="208"/>
        <end position="322"/>
    </location>
</feature>
<dbReference type="Gene3D" id="3.50.30.60">
    <property type="entry name" value="LD-carboxypeptidase A C-terminal domain-like"/>
    <property type="match status" value="1"/>
</dbReference>
<dbReference type="AlphaFoldDB" id="A0A2T2XDT6"/>
<reference evidence="6 7" key="1">
    <citation type="journal article" date="2014" name="BMC Genomics">
        <title>Comparison of environmental and isolate Sulfobacillus genomes reveals diverse carbon, sulfur, nitrogen, and hydrogen metabolisms.</title>
        <authorList>
            <person name="Justice N.B."/>
            <person name="Norman A."/>
            <person name="Brown C.T."/>
            <person name="Singh A."/>
            <person name="Thomas B.C."/>
            <person name="Banfield J.F."/>
        </authorList>
    </citation>
    <scope>NUCLEOTIDE SEQUENCE [LARGE SCALE GENOMIC DNA]</scope>
    <source>
        <strain evidence="6">AMDSBA4</strain>
    </source>
</reference>
<evidence type="ECO:0000259" key="5">
    <source>
        <dbReference type="Pfam" id="PF17676"/>
    </source>
</evidence>
<dbReference type="EMBL" id="PXYW01000033">
    <property type="protein sequence ID" value="PSR32659.1"/>
    <property type="molecule type" value="Genomic_DNA"/>
</dbReference>
<proteinExistence type="inferred from homology"/>
<name>A0A2T2XDT6_9FIRM</name>
<dbReference type="InterPro" id="IPR027478">
    <property type="entry name" value="LdcA_N"/>
</dbReference>
<dbReference type="Proteomes" id="UP000242972">
    <property type="component" value="Unassembled WGS sequence"/>
</dbReference>
<evidence type="ECO:0000256" key="2">
    <source>
        <dbReference type="ARBA" id="ARBA00022801"/>
    </source>
</evidence>
<keyword evidence="6" id="KW-0645">Protease</keyword>
<feature type="domain" description="LD-carboxypeptidase N-terminal" evidence="4">
    <location>
        <begin position="15"/>
        <end position="134"/>
    </location>
</feature>
<evidence type="ECO:0000313" key="7">
    <source>
        <dbReference type="Proteomes" id="UP000242972"/>
    </source>
</evidence>
<feature type="active site" description="Charge relay system" evidence="3">
    <location>
        <position position="307"/>
    </location>
</feature>
<dbReference type="InterPro" id="IPR003507">
    <property type="entry name" value="S66_fam"/>
</dbReference>
<feature type="active site" description="Nucleophile" evidence="3">
    <location>
        <position position="114"/>
    </location>
</feature>
<dbReference type="Gene3D" id="3.40.50.10740">
    <property type="entry name" value="Class I glutamine amidotransferase-like"/>
    <property type="match status" value="1"/>
</dbReference>
<dbReference type="InterPro" id="IPR027461">
    <property type="entry name" value="Carboxypeptidase_A_C_sf"/>
</dbReference>
<accession>A0A2T2XDT6</accession>
<dbReference type="Pfam" id="PF02016">
    <property type="entry name" value="Peptidase_S66"/>
    <property type="match status" value="1"/>
</dbReference>
<sequence length="339" mass="37328">MEIVKPPKLSSGDTVGIVSPASPIAAFCPNRLQRGVECLKNLGFQVTLGTYTSKQTGHTAGTIEDRLSDLHAMYRNPDVKVIVPTIGGYNSHQLLEQLNFDLIAQNPKILLGYSDITALQLGIFARTGMVTYMGPALLPQFGEFGGVFPYTWDSLQNVLMNPQPNGQPMRQSEQWTEENLQWDREDTRARVMQVSTGWKILKHGTAYGRIIAGNLSTLLLLAGTPYWPDMNGAILCVEDDETTDVAMVDRYLTQLRQMGVYHQVSALVVGRFLSATGFSAEDSLETVLTIATRGYAFPIIYDIDFGHTDPMMVLANGVMASLEADHSIALKYVESTVSK</sequence>
<dbReference type="InterPro" id="IPR040449">
    <property type="entry name" value="Peptidase_S66_N"/>
</dbReference>
<protein>
    <submittedName>
        <fullName evidence="6">LD-carboxypeptidase</fullName>
    </submittedName>
</protein>
<feature type="active site" description="Charge relay system" evidence="3">
    <location>
        <position position="238"/>
    </location>
</feature>
<dbReference type="CDD" id="cd07062">
    <property type="entry name" value="Peptidase_S66_mccF_like"/>
    <property type="match status" value="1"/>
</dbReference>